<evidence type="ECO:0000256" key="2">
    <source>
        <dbReference type="ARBA" id="ARBA00022649"/>
    </source>
</evidence>
<keyword evidence="2" id="KW-1277">Toxin-antitoxin system</keyword>
<dbReference type="Proteomes" id="UP001054801">
    <property type="component" value="Chromosome"/>
</dbReference>
<dbReference type="Pfam" id="PF01850">
    <property type="entry name" value="PIN"/>
    <property type="match status" value="1"/>
</dbReference>
<dbReference type="RefSeq" id="WP_236501423.1">
    <property type="nucleotide sequence ID" value="NZ_CP091244.1"/>
</dbReference>
<comment type="cofactor">
    <cofactor evidence="1">
        <name>Mg(2+)</name>
        <dbReference type="ChEBI" id="CHEBI:18420"/>
    </cofactor>
</comment>
<proteinExistence type="inferred from homology"/>
<dbReference type="InterPro" id="IPR029060">
    <property type="entry name" value="PIN-like_dom_sf"/>
</dbReference>
<evidence type="ECO:0000313" key="10">
    <source>
        <dbReference type="Proteomes" id="UP001054801"/>
    </source>
</evidence>
<dbReference type="InterPro" id="IPR002716">
    <property type="entry name" value="PIN_dom"/>
</dbReference>
<keyword evidence="5" id="KW-0378">Hydrolase</keyword>
<evidence type="ECO:0000256" key="6">
    <source>
        <dbReference type="ARBA" id="ARBA00022842"/>
    </source>
</evidence>
<evidence type="ECO:0000256" key="5">
    <source>
        <dbReference type="ARBA" id="ARBA00022801"/>
    </source>
</evidence>
<reference evidence="9" key="1">
    <citation type="journal article" date="2022" name="Microorganisms">
        <title>Two New Species of Filamentous Sulfur Bacteria of the Genus Thiothrix, Thiothrix winogradskyi sp. nov. and 'Candidatus Thiothrix sulfatifontis' sp. nov.</title>
        <authorList>
            <person name="Ravin N.V."/>
            <person name="Rossetti S."/>
            <person name="Beletsky A.V."/>
            <person name="Kadnikov V.V."/>
            <person name="Rudenko T.S."/>
            <person name="Smolyakov D.D."/>
            <person name="Moskvitina M.I."/>
            <person name="Gureeva M.V."/>
            <person name="Mardanov A.V."/>
            <person name="Grabovich M.Y."/>
        </authorList>
    </citation>
    <scope>NUCLEOTIDE SEQUENCE</scope>
    <source>
        <strain evidence="9">CT3</strain>
    </source>
</reference>
<keyword evidence="4" id="KW-0479">Metal-binding</keyword>
<dbReference type="CDD" id="cd18738">
    <property type="entry name" value="PIN_VapC4-5_FitB-like"/>
    <property type="match status" value="1"/>
</dbReference>
<organism evidence="9 10">
    <name type="scientific">Thiothrix winogradskyi</name>
    <dbReference type="NCBI Taxonomy" id="96472"/>
    <lineage>
        <taxon>Bacteria</taxon>
        <taxon>Pseudomonadati</taxon>
        <taxon>Pseudomonadota</taxon>
        <taxon>Gammaproteobacteria</taxon>
        <taxon>Thiotrichales</taxon>
        <taxon>Thiotrichaceae</taxon>
        <taxon>Thiothrix</taxon>
    </lineage>
</organism>
<keyword evidence="6" id="KW-0460">Magnesium</keyword>
<feature type="domain" description="PIN" evidence="8">
    <location>
        <begin position="5"/>
        <end position="117"/>
    </location>
</feature>
<dbReference type="EMBL" id="CP091244">
    <property type="protein sequence ID" value="UJS26083.1"/>
    <property type="molecule type" value="Genomic_DNA"/>
</dbReference>
<sequence>MMPSLLDTNIIIYYFNGMTDDEGIHTLLATSFNISIITKIEFLGWSRFATDAELYEKAKTFISKARVLGLSDEIAEKTTLLRQQFKTKTPDAIIAATALVNGMSVATNNSDDFKRLGVETVSIAVKSKPTA</sequence>
<evidence type="ECO:0000259" key="8">
    <source>
        <dbReference type="Pfam" id="PF01850"/>
    </source>
</evidence>
<name>A0ABY3T2L6_9GAMM</name>
<keyword evidence="10" id="KW-1185">Reference proteome</keyword>
<comment type="similarity">
    <text evidence="7">Belongs to the PINc/VapC protein family.</text>
</comment>
<gene>
    <name evidence="9" type="ORF">L2Y54_08600</name>
</gene>
<dbReference type="Gene3D" id="3.40.50.1010">
    <property type="entry name" value="5'-nuclease"/>
    <property type="match status" value="1"/>
</dbReference>
<dbReference type="PANTHER" id="PTHR33653">
    <property type="entry name" value="RIBONUCLEASE VAPC2"/>
    <property type="match status" value="1"/>
</dbReference>
<dbReference type="PANTHER" id="PTHR33653:SF1">
    <property type="entry name" value="RIBONUCLEASE VAPC2"/>
    <property type="match status" value="1"/>
</dbReference>
<protein>
    <submittedName>
        <fullName evidence="9">Type II toxin-antitoxin system VapC family toxin</fullName>
    </submittedName>
</protein>
<evidence type="ECO:0000256" key="4">
    <source>
        <dbReference type="ARBA" id="ARBA00022723"/>
    </source>
</evidence>
<dbReference type="InterPro" id="IPR050556">
    <property type="entry name" value="Type_II_TA_system_RNase"/>
</dbReference>
<evidence type="ECO:0000256" key="1">
    <source>
        <dbReference type="ARBA" id="ARBA00001946"/>
    </source>
</evidence>
<keyword evidence="3" id="KW-0540">Nuclease</keyword>
<accession>A0ABY3T2L6</accession>
<evidence type="ECO:0000256" key="7">
    <source>
        <dbReference type="ARBA" id="ARBA00038093"/>
    </source>
</evidence>
<evidence type="ECO:0000256" key="3">
    <source>
        <dbReference type="ARBA" id="ARBA00022722"/>
    </source>
</evidence>
<dbReference type="SUPFAM" id="SSF88723">
    <property type="entry name" value="PIN domain-like"/>
    <property type="match status" value="1"/>
</dbReference>
<evidence type="ECO:0000313" key="9">
    <source>
        <dbReference type="EMBL" id="UJS26083.1"/>
    </source>
</evidence>